<dbReference type="SUPFAM" id="SSF53448">
    <property type="entry name" value="Nucleotide-diphospho-sugar transferases"/>
    <property type="match status" value="1"/>
</dbReference>
<keyword evidence="13" id="KW-1185">Reference proteome</keyword>
<keyword evidence="6" id="KW-0460">Magnesium</keyword>
<proteinExistence type="inferred from homology"/>
<dbReference type="RefSeq" id="WP_308481413.1">
    <property type="nucleotide sequence ID" value="NZ_OY726397.1"/>
</dbReference>
<dbReference type="PANTHER" id="PTHR48090">
    <property type="entry name" value="UNDECAPRENYL-PHOSPHATE 4-DEOXY-4-FORMAMIDO-L-ARABINOSE TRANSFERASE-RELATED"/>
    <property type="match status" value="1"/>
</dbReference>
<dbReference type="InterPro" id="IPR001173">
    <property type="entry name" value="Glyco_trans_2-like"/>
</dbReference>
<dbReference type="Gene3D" id="3.90.550.10">
    <property type="entry name" value="Spore Coat Polysaccharide Biosynthesis Protein SpsA, Chain A"/>
    <property type="match status" value="1"/>
</dbReference>
<evidence type="ECO:0000256" key="9">
    <source>
        <dbReference type="ARBA" id="ARBA00048689"/>
    </source>
</evidence>
<evidence type="ECO:0000256" key="5">
    <source>
        <dbReference type="ARBA" id="ARBA00022679"/>
    </source>
</evidence>
<evidence type="ECO:0000259" key="11">
    <source>
        <dbReference type="Pfam" id="PF00535"/>
    </source>
</evidence>
<name>A0ABN9N0L4_9MYCO</name>
<dbReference type="Pfam" id="PF00535">
    <property type="entry name" value="Glycos_transf_2"/>
    <property type="match status" value="1"/>
</dbReference>
<evidence type="ECO:0000256" key="2">
    <source>
        <dbReference type="ARBA" id="ARBA00001946"/>
    </source>
</evidence>
<comment type="cofactor">
    <cofactor evidence="2">
        <name>Mg(2+)</name>
        <dbReference type="ChEBI" id="CHEBI:18420"/>
    </cofactor>
</comment>
<comment type="catalytic activity">
    <reaction evidence="10">
        <text>an NDP-alpha-D-glucose + (2R)-3-phosphoglycerate = (2R)-2-O-(alpha-D-glucopyranosyl)-3-phospho-glycerate + a ribonucleoside 5'-diphosphate + H(+)</text>
        <dbReference type="Rhea" id="RHEA:47244"/>
        <dbReference type="ChEBI" id="CHEBI:15378"/>
        <dbReference type="ChEBI" id="CHEBI:57930"/>
        <dbReference type="ChEBI" id="CHEBI:58272"/>
        <dbReference type="ChEBI" id="CHEBI:62600"/>
        <dbReference type="ChEBI" id="CHEBI:76533"/>
        <dbReference type="EC" id="2.4.1.266"/>
    </reaction>
    <physiologicalReaction direction="left-to-right" evidence="10">
        <dbReference type="Rhea" id="RHEA:47245"/>
    </physiologicalReaction>
</comment>
<feature type="domain" description="Glycosyltransferase 2-like" evidence="11">
    <location>
        <begin position="44"/>
        <end position="148"/>
    </location>
</feature>
<dbReference type="EC" id="2.4.1.266" evidence="7"/>
<comment type="cofactor">
    <cofactor evidence="1">
        <name>Mn(2+)</name>
        <dbReference type="ChEBI" id="CHEBI:29035"/>
    </cofactor>
</comment>
<evidence type="ECO:0000313" key="13">
    <source>
        <dbReference type="Proteomes" id="UP001190465"/>
    </source>
</evidence>
<keyword evidence="5 12" id="KW-0808">Transferase</keyword>
<comment type="catalytic activity">
    <reaction evidence="9">
        <text>(2R)-3-phosphoglycerate + UDP-alpha-D-glucose = (2R)-2-O-(alpha-D-glucopyranosyl)-3-phospho-glycerate + UDP + H(+)</text>
        <dbReference type="Rhea" id="RHEA:31319"/>
        <dbReference type="ChEBI" id="CHEBI:15378"/>
        <dbReference type="ChEBI" id="CHEBI:58223"/>
        <dbReference type="ChEBI" id="CHEBI:58272"/>
        <dbReference type="ChEBI" id="CHEBI:58885"/>
        <dbReference type="ChEBI" id="CHEBI:62600"/>
        <dbReference type="EC" id="2.4.1.266"/>
    </reaction>
    <physiologicalReaction direction="left-to-right" evidence="9">
        <dbReference type="Rhea" id="RHEA:31320"/>
    </physiologicalReaction>
</comment>
<comment type="similarity">
    <text evidence="3">Belongs to the glycosyltransferase 2 family.</text>
</comment>
<dbReference type="Proteomes" id="UP001190465">
    <property type="component" value="Chromosome"/>
</dbReference>
<evidence type="ECO:0000256" key="1">
    <source>
        <dbReference type="ARBA" id="ARBA00001936"/>
    </source>
</evidence>
<dbReference type="EMBL" id="OY726397">
    <property type="protein sequence ID" value="CAJ1498361.1"/>
    <property type="molecule type" value="Genomic_DNA"/>
</dbReference>
<gene>
    <name evidence="12" type="ORF">MU0053_001139</name>
</gene>
<evidence type="ECO:0000256" key="4">
    <source>
        <dbReference type="ARBA" id="ARBA00022676"/>
    </source>
</evidence>
<dbReference type="InterPro" id="IPR029044">
    <property type="entry name" value="Nucleotide-diphossugar_trans"/>
</dbReference>
<protein>
    <recommendedName>
        <fullName evidence="8">Glucosyl-3-phosphoglycerate synthase</fullName>
        <ecNumber evidence="7">2.4.1.266</ecNumber>
    </recommendedName>
</protein>
<evidence type="ECO:0000256" key="3">
    <source>
        <dbReference type="ARBA" id="ARBA00006739"/>
    </source>
</evidence>
<dbReference type="InterPro" id="IPR050256">
    <property type="entry name" value="Glycosyltransferase_2"/>
</dbReference>
<evidence type="ECO:0000313" key="12">
    <source>
        <dbReference type="EMBL" id="CAJ1498361.1"/>
    </source>
</evidence>
<evidence type="ECO:0000256" key="6">
    <source>
        <dbReference type="ARBA" id="ARBA00022842"/>
    </source>
</evidence>
<accession>A0ABN9N0L4</accession>
<dbReference type="NCBIfam" id="NF010496">
    <property type="entry name" value="PRK13915.1"/>
    <property type="match status" value="1"/>
</dbReference>
<dbReference type="PANTHER" id="PTHR48090:SF10">
    <property type="entry name" value="GLUCOSYL-3-PHOSPHOGLYCERATE SYNTHASE"/>
    <property type="match status" value="1"/>
</dbReference>
<reference evidence="12 13" key="1">
    <citation type="submission" date="2023-08" db="EMBL/GenBank/DDBJ databases">
        <authorList>
            <person name="Folkvardsen B D."/>
            <person name="Norman A."/>
        </authorList>
    </citation>
    <scope>NUCLEOTIDE SEQUENCE [LARGE SCALE GENOMIC DNA]</scope>
    <source>
        <strain evidence="12 13">Mu0053</strain>
    </source>
</reference>
<evidence type="ECO:0000256" key="8">
    <source>
        <dbReference type="ARBA" id="ARBA00040894"/>
    </source>
</evidence>
<dbReference type="GO" id="GO:0016757">
    <property type="term" value="F:glycosyltransferase activity"/>
    <property type="evidence" value="ECO:0007669"/>
    <property type="project" value="UniProtKB-KW"/>
</dbReference>
<organism evidence="12 13">
    <name type="scientific">[Mycobacterium] burgundiense</name>
    <dbReference type="NCBI Taxonomy" id="3064286"/>
    <lineage>
        <taxon>Bacteria</taxon>
        <taxon>Bacillati</taxon>
        <taxon>Actinomycetota</taxon>
        <taxon>Actinomycetes</taxon>
        <taxon>Mycobacteriales</taxon>
        <taxon>Mycobacteriaceae</taxon>
        <taxon>Mycolicibacterium</taxon>
    </lineage>
</organism>
<evidence type="ECO:0000256" key="7">
    <source>
        <dbReference type="ARBA" id="ARBA00039022"/>
    </source>
</evidence>
<keyword evidence="4 12" id="KW-0328">Glycosyltransferase</keyword>
<evidence type="ECO:0000256" key="10">
    <source>
        <dbReference type="ARBA" id="ARBA00048997"/>
    </source>
</evidence>
<sequence>MTTTPELSTKSTLPGDTWLSDHSWSRPSWTLAELEAAKRGRTISVVLPALNEEETVASVIDSISPMLGGLVDELIVLDSGSTDDTEIRAIAAGARVVSREQALPEVPPQPGKGEVLWRSLAATSGDIVVFVDSDLIDPDPMFVPRLVGPTLLADGIHLVKGFYRRPLKVSGGEDTNGGGRVTELVARPLLAALRPELGCLLQPLGGEYAATRELLTSLPFAPGYGVEIGLLVDTYDKLGLDAIAQVNLGVRAHRNRPLTELGVMSRQVIATLLTRCGVPDSGVGLTQFFADGDGFTPRTTTVSLQDRPPMSTLR</sequence>